<dbReference type="Pfam" id="PF03943">
    <property type="entry name" value="TAP_C"/>
    <property type="match status" value="1"/>
</dbReference>
<dbReference type="Pfam" id="PF22602">
    <property type="entry name" value="NXF_NTF2"/>
    <property type="match status" value="1"/>
</dbReference>
<keyword evidence="10" id="KW-1185">Reference proteome</keyword>
<dbReference type="InterPro" id="IPR001611">
    <property type="entry name" value="Leu-rich_rpt"/>
</dbReference>
<evidence type="ECO:0000259" key="9">
    <source>
        <dbReference type="PROSITE" id="PS51281"/>
    </source>
</evidence>
<keyword evidence="7" id="KW-0539">Nucleus</keyword>
<evidence type="ECO:0000313" key="11">
    <source>
        <dbReference type="WBParaSite" id="SVE_0019400.1"/>
    </source>
</evidence>
<feature type="domain" description="NTF2" evidence="8">
    <location>
        <begin position="343"/>
        <end position="514"/>
    </location>
</feature>
<comment type="similarity">
    <text evidence="2">Belongs to the NXF family.</text>
</comment>
<evidence type="ECO:0000256" key="4">
    <source>
        <dbReference type="ARBA" id="ARBA00022614"/>
    </source>
</evidence>
<dbReference type="Pfam" id="PF24048">
    <property type="entry name" value="LRR_NXF1-5"/>
    <property type="match status" value="1"/>
</dbReference>
<sequence length="624" mass="71464">MYRRTDVKSKGHKIFASFDPDIVEKYDEDDYNDSFKRFNGKNGKKGQVSQNVSKDHDDRKFQKEALTESGHLNQKEVMFNVVIKGCDQCSIHEIITEIQGYTTPFIPFFPIRTNKGDMSFLVRDSTVATSLQLLSRRVKNPRTKANLFILIKKKTCSFNKLPVGYKDLIENACERRLTEDKKTLDLSNFSSDTLFKNRGIIVSLQRVEVCNAIIEFIFNKCSAAVRLSLKNTGLKDLYAISSMVYAVPTLKILDLSCNLINMVDELSKIRTWKIEELFLENTGISNLFTKISDYSRAVRGYFPYLKILDGIPVKVNGCVHVFNNEQEVVIKPSFFPSKDIETFLKMFVAQYYDIFDGPNGITTRKQLSEAYDENAIFSHVFETINDGNQDRISKSLEILRGPCYKSHRKSSHNILFEDKFNLRRKETYGKGNLEVLAMLCRLPPTEHIRESFVMDVCMVTSKVVIFTIQGLLNDGEEYFASSKLETNLKYFTRSFVCIPRGVTALSIVSDILTIYPIDEECTSKYEKYCLDLNNMLPSSTVPSENSNFKARLENTPIVDGTFTSSINENNLEIQNAMVISFMKQSGMNEIWSRHCLEESDWNFSLASDKFLSVRDSIPAEAFKK</sequence>
<dbReference type="PANTHER" id="PTHR10662">
    <property type="entry name" value="NUCLEAR RNA EXPORT FACTOR"/>
    <property type="match status" value="1"/>
</dbReference>
<dbReference type="GO" id="GO:0005634">
    <property type="term" value="C:nucleus"/>
    <property type="evidence" value="ECO:0007669"/>
    <property type="project" value="UniProtKB-SubCell"/>
</dbReference>
<dbReference type="InterPro" id="IPR002075">
    <property type="entry name" value="NTF2_dom"/>
</dbReference>
<dbReference type="Proteomes" id="UP000035680">
    <property type="component" value="Unassembled WGS sequence"/>
</dbReference>
<reference evidence="11" key="2">
    <citation type="submission" date="2015-08" db="UniProtKB">
        <authorList>
            <consortium name="WormBaseParasite"/>
        </authorList>
    </citation>
    <scope>IDENTIFICATION</scope>
</reference>
<keyword evidence="3" id="KW-0813">Transport</keyword>
<dbReference type="GO" id="GO:0016973">
    <property type="term" value="P:poly(A)+ mRNA export from nucleus"/>
    <property type="evidence" value="ECO:0007669"/>
    <property type="project" value="TreeGrafter"/>
</dbReference>
<accession>A0A0K0EUK0</accession>
<dbReference type="PANTHER" id="PTHR10662:SF22">
    <property type="entry name" value="NUCLEAR RNA EXPORT FACTOR 1"/>
    <property type="match status" value="1"/>
</dbReference>
<dbReference type="InterPro" id="IPR030217">
    <property type="entry name" value="NXF_fam"/>
</dbReference>
<evidence type="ECO:0000256" key="3">
    <source>
        <dbReference type="ARBA" id="ARBA00022448"/>
    </source>
</evidence>
<name>A0A0K0EUK0_STRVS</name>
<dbReference type="Gene3D" id="3.30.70.330">
    <property type="match status" value="1"/>
</dbReference>
<evidence type="ECO:0000256" key="1">
    <source>
        <dbReference type="ARBA" id="ARBA00004123"/>
    </source>
</evidence>
<dbReference type="SMART" id="SM00804">
    <property type="entry name" value="TAP_C"/>
    <property type="match status" value="1"/>
</dbReference>
<dbReference type="InterPro" id="IPR009060">
    <property type="entry name" value="UBA-like_sf"/>
</dbReference>
<dbReference type="InterPro" id="IPR018222">
    <property type="entry name" value="Nuclear_transport_factor_2_euk"/>
</dbReference>
<dbReference type="Gene3D" id="1.10.8.10">
    <property type="entry name" value="DNA helicase RuvA subunit, C-terminal domain"/>
    <property type="match status" value="1"/>
</dbReference>
<dbReference type="InterPro" id="IPR032710">
    <property type="entry name" value="NTF2-like_dom_sf"/>
</dbReference>
<dbReference type="AlphaFoldDB" id="A0A0K0EUK0"/>
<dbReference type="SUPFAM" id="SSF54427">
    <property type="entry name" value="NTF2-like"/>
    <property type="match status" value="1"/>
</dbReference>
<keyword evidence="6" id="KW-0509">mRNA transport</keyword>
<protein>
    <submittedName>
        <fullName evidence="11">Nuclear RNA export factor 2 (inferred by orthology to a D. melanogaster protein)</fullName>
    </submittedName>
</protein>
<dbReference type="Gene3D" id="3.10.450.50">
    <property type="match status" value="1"/>
</dbReference>
<proteinExistence type="inferred from homology"/>
<evidence type="ECO:0000256" key="2">
    <source>
        <dbReference type="ARBA" id="ARBA00009285"/>
    </source>
</evidence>
<dbReference type="InterPro" id="IPR032675">
    <property type="entry name" value="LRR_dom_sf"/>
</dbReference>
<dbReference type="CDD" id="cd14342">
    <property type="entry name" value="UBA_TAP-C"/>
    <property type="match status" value="1"/>
</dbReference>
<organism evidence="10 11">
    <name type="scientific">Strongyloides venezuelensis</name>
    <name type="common">Threadworm</name>
    <dbReference type="NCBI Taxonomy" id="75913"/>
    <lineage>
        <taxon>Eukaryota</taxon>
        <taxon>Metazoa</taxon>
        <taxon>Ecdysozoa</taxon>
        <taxon>Nematoda</taxon>
        <taxon>Chromadorea</taxon>
        <taxon>Rhabditida</taxon>
        <taxon>Tylenchina</taxon>
        <taxon>Panagrolaimomorpha</taxon>
        <taxon>Strongyloidoidea</taxon>
        <taxon>Strongyloididae</taxon>
        <taxon>Strongyloides</taxon>
    </lineage>
</organism>
<dbReference type="Gene3D" id="3.80.10.10">
    <property type="entry name" value="Ribonuclease Inhibitor"/>
    <property type="match status" value="1"/>
</dbReference>
<keyword evidence="5" id="KW-0677">Repeat</keyword>
<comment type="subcellular location">
    <subcellularLocation>
        <location evidence="1">Nucleus</location>
    </subcellularLocation>
</comment>
<dbReference type="InterPro" id="IPR005637">
    <property type="entry name" value="TAP_C_dom"/>
</dbReference>
<evidence type="ECO:0000313" key="10">
    <source>
        <dbReference type="Proteomes" id="UP000035680"/>
    </source>
</evidence>
<dbReference type="PROSITE" id="PS51450">
    <property type="entry name" value="LRR"/>
    <property type="match status" value="1"/>
</dbReference>
<dbReference type="SUPFAM" id="SSF52058">
    <property type="entry name" value="L domain-like"/>
    <property type="match status" value="1"/>
</dbReference>
<reference evidence="10" key="1">
    <citation type="submission" date="2014-07" db="EMBL/GenBank/DDBJ databases">
        <authorList>
            <person name="Martin A.A"/>
            <person name="De Silva N."/>
        </authorList>
    </citation>
    <scope>NUCLEOTIDE SEQUENCE</scope>
</reference>
<feature type="domain" description="TAP-C" evidence="9">
    <location>
        <begin position="572"/>
        <end position="624"/>
    </location>
</feature>
<dbReference type="GO" id="GO:0003723">
    <property type="term" value="F:RNA binding"/>
    <property type="evidence" value="ECO:0007669"/>
    <property type="project" value="TreeGrafter"/>
</dbReference>
<evidence type="ECO:0000256" key="5">
    <source>
        <dbReference type="ARBA" id="ARBA00022737"/>
    </source>
</evidence>
<keyword evidence="4" id="KW-0433">Leucine-rich repeat</keyword>
<dbReference type="STRING" id="75913.A0A0K0EUK0"/>
<dbReference type="SUPFAM" id="SSF46934">
    <property type="entry name" value="UBA-like"/>
    <property type="match status" value="1"/>
</dbReference>
<evidence type="ECO:0000256" key="7">
    <source>
        <dbReference type="ARBA" id="ARBA00023242"/>
    </source>
</evidence>
<dbReference type="WBParaSite" id="SVE_0019400.1">
    <property type="protein sequence ID" value="SVE_0019400.1"/>
    <property type="gene ID" value="SVE_0019400"/>
</dbReference>
<dbReference type="InterPro" id="IPR057125">
    <property type="entry name" value="NXF1/2/3/5-like_LRR"/>
</dbReference>
<evidence type="ECO:0000259" key="8">
    <source>
        <dbReference type="PROSITE" id="PS50177"/>
    </source>
</evidence>
<evidence type="ECO:0000256" key="6">
    <source>
        <dbReference type="ARBA" id="ARBA00022816"/>
    </source>
</evidence>
<dbReference type="InterPro" id="IPR012677">
    <property type="entry name" value="Nucleotide-bd_a/b_plait_sf"/>
</dbReference>
<dbReference type="PROSITE" id="PS50177">
    <property type="entry name" value="NTF2_DOMAIN"/>
    <property type="match status" value="1"/>
</dbReference>
<dbReference type="PROSITE" id="PS51281">
    <property type="entry name" value="TAP_C"/>
    <property type="match status" value="1"/>
</dbReference>